<evidence type="ECO:0000256" key="6">
    <source>
        <dbReference type="SAM" id="MobiDB-lite"/>
    </source>
</evidence>
<sequence length="301" mass="32813">MIDLLLPFHYEFFVRGVIVSVLLGGICGLAGVYIILRGLSYVGHGLSHAAFGGAIVGSIAGLNYYVGAIVWSYLASFVIYEISKRNKIKPDAAIGLVTTAIFAFGVLLVSITNRYTRNFESLLFGNILAITEQDLYIIVSVTILSGAFFFFLHKRLVFSFFDNESAKISGIKTSHIELLFSFVLATIIIVSMSSIGVTLLASVIVGPAISARMLSNNFSSVIFLSIIIGSVASFCGMYASFFLDSSSGPTIVMFITLAFGITALYAVFKKIYHSHSHGGVSHSHPHLHTDEHRHEHQHKHP</sequence>
<dbReference type="Gene3D" id="1.10.3470.10">
    <property type="entry name" value="ABC transporter involved in vitamin B12 uptake, BtuC"/>
    <property type="match status" value="1"/>
</dbReference>
<proteinExistence type="inferred from homology"/>
<keyword evidence="4 7" id="KW-1133">Transmembrane helix</keyword>
<dbReference type="KEGG" id="taa:NMY3_00508"/>
<comment type="subcellular location">
    <subcellularLocation>
        <location evidence="1">Membrane</location>
        <topology evidence="1">Multi-pass membrane protein</topology>
    </subcellularLocation>
</comment>
<dbReference type="InterPro" id="IPR001626">
    <property type="entry name" value="ABC_TroCD"/>
</dbReference>
<dbReference type="EMBL" id="CP012850">
    <property type="protein sequence ID" value="ALI34720.1"/>
    <property type="molecule type" value="Genomic_DNA"/>
</dbReference>
<feature type="transmembrane region" description="Helical" evidence="7">
    <location>
        <begin position="178"/>
        <end position="209"/>
    </location>
</feature>
<comment type="similarity">
    <text evidence="2">Belongs to the ABC-3 integral membrane protein family.</text>
</comment>
<evidence type="ECO:0000256" key="1">
    <source>
        <dbReference type="ARBA" id="ARBA00004141"/>
    </source>
</evidence>
<keyword evidence="5 7" id="KW-0472">Membrane</keyword>
<feature type="transmembrane region" description="Helical" evidence="7">
    <location>
        <begin position="221"/>
        <end position="243"/>
    </location>
</feature>
<keyword evidence="9" id="KW-1185">Reference proteome</keyword>
<evidence type="ECO:0000256" key="3">
    <source>
        <dbReference type="ARBA" id="ARBA00022692"/>
    </source>
</evidence>
<dbReference type="RefSeq" id="WP_231100191.1">
    <property type="nucleotide sequence ID" value="NZ_CP012850.1"/>
</dbReference>
<dbReference type="CDD" id="cd06550">
    <property type="entry name" value="TM_ABC_iron-siderophores_like"/>
    <property type="match status" value="1"/>
</dbReference>
<evidence type="ECO:0000256" key="5">
    <source>
        <dbReference type="ARBA" id="ARBA00023136"/>
    </source>
</evidence>
<dbReference type="PANTHER" id="PTHR30477">
    <property type="entry name" value="ABC-TRANSPORTER METAL-BINDING PROTEIN"/>
    <property type="match status" value="1"/>
</dbReference>
<feature type="transmembrane region" description="Helical" evidence="7">
    <location>
        <begin position="92"/>
        <end position="115"/>
    </location>
</feature>
<dbReference type="InterPro" id="IPR037294">
    <property type="entry name" value="ABC_BtuC-like"/>
</dbReference>
<feature type="transmembrane region" description="Helical" evidence="7">
    <location>
        <begin position="12"/>
        <end position="35"/>
    </location>
</feature>
<feature type="transmembrane region" description="Helical" evidence="7">
    <location>
        <begin position="135"/>
        <end position="157"/>
    </location>
</feature>
<name>A0A654LV87_9ARCH</name>
<dbReference type="AlphaFoldDB" id="A0A654LV87"/>
<evidence type="ECO:0000313" key="8">
    <source>
        <dbReference type="EMBL" id="ALI34720.1"/>
    </source>
</evidence>
<evidence type="ECO:0000256" key="7">
    <source>
        <dbReference type="SAM" id="Phobius"/>
    </source>
</evidence>
<feature type="region of interest" description="Disordered" evidence="6">
    <location>
        <begin position="279"/>
        <end position="301"/>
    </location>
</feature>
<dbReference type="GeneID" id="60420679"/>
<evidence type="ECO:0000256" key="2">
    <source>
        <dbReference type="ARBA" id="ARBA00008034"/>
    </source>
</evidence>
<gene>
    <name evidence="8" type="primary">mntB</name>
    <name evidence="8" type="ORF">NMY3_00508</name>
</gene>
<dbReference type="Proteomes" id="UP000058925">
    <property type="component" value="Chromosome"/>
</dbReference>
<dbReference type="Pfam" id="PF00950">
    <property type="entry name" value="ABC-3"/>
    <property type="match status" value="1"/>
</dbReference>
<keyword evidence="3 7" id="KW-0812">Transmembrane</keyword>
<dbReference type="GO" id="GO:0055085">
    <property type="term" value="P:transmembrane transport"/>
    <property type="evidence" value="ECO:0007669"/>
    <property type="project" value="InterPro"/>
</dbReference>
<evidence type="ECO:0000313" key="9">
    <source>
        <dbReference type="Proteomes" id="UP000058925"/>
    </source>
</evidence>
<dbReference type="GO" id="GO:0043190">
    <property type="term" value="C:ATP-binding cassette (ABC) transporter complex"/>
    <property type="evidence" value="ECO:0007669"/>
    <property type="project" value="InterPro"/>
</dbReference>
<feature type="transmembrane region" description="Helical" evidence="7">
    <location>
        <begin position="250"/>
        <end position="268"/>
    </location>
</feature>
<organism evidence="8 9">
    <name type="scientific">Candidatus Nitrosocosmicus oleophilus</name>
    <dbReference type="NCBI Taxonomy" id="1353260"/>
    <lineage>
        <taxon>Archaea</taxon>
        <taxon>Nitrososphaerota</taxon>
        <taxon>Nitrososphaeria</taxon>
        <taxon>Nitrososphaerales</taxon>
        <taxon>Nitrososphaeraceae</taxon>
        <taxon>Candidatus Nitrosocosmicus</taxon>
    </lineage>
</organism>
<protein>
    <submittedName>
        <fullName evidence="8">Manganese transport system membrane protein MntB</fullName>
    </submittedName>
</protein>
<accession>A0A654LV87</accession>
<reference evidence="9" key="1">
    <citation type="submission" date="2015-10" db="EMBL/GenBank/DDBJ databases">
        <title>Niche specialization of a soil ammonia-oxidizing archaeon, Candidatus Nitrosocosmicus oleophilus.</title>
        <authorList>
            <person name="Jung M.-Y."/>
            <person name="Rhee S.-K."/>
        </authorList>
    </citation>
    <scope>NUCLEOTIDE SEQUENCE [LARGE SCALE GENOMIC DNA]</scope>
    <source>
        <strain evidence="9">MY3</strain>
    </source>
</reference>
<dbReference type="PANTHER" id="PTHR30477:SF13">
    <property type="entry name" value="IRON TRANSPORT SYSTEM MEMBRANE PROTEIN HI_0360-RELATED"/>
    <property type="match status" value="1"/>
</dbReference>
<dbReference type="GO" id="GO:0010043">
    <property type="term" value="P:response to zinc ion"/>
    <property type="evidence" value="ECO:0007669"/>
    <property type="project" value="TreeGrafter"/>
</dbReference>
<dbReference type="SUPFAM" id="SSF81345">
    <property type="entry name" value="ABC transporter involved in vitamin B12 uptake, BtuC"/>
    <property type="match status" value="1"/>
</dbReference>
<feature type="transmembrane region" description="Helical" evidence="7">
    <location>
        <begin position="55"/>
        <end position="80"/>
    </location>
</feature>
<evidence type="ECO:0000256" key="4">
    <source>
        <dbReference type="ARBA" id="ARBA00022989"/>
    </source>
</evidence>